<organism evidence="3 4">
    <name type="scientific">Plasticicumulans lactativorans</name>
    <dbReference type="NCBI Taxonomy" id="1133106"/>
    <lineage>
        <taxon>Bacteria</taxon>
        <taxon>Pseudomonadati</taxon>
        <taxon>Pseudomonadota</taxon>
        <taxon>Gammaproteobacteria</taxon>
        <taxon>Candidatus Competibacteraceae</taxon>
        <taxon>Plasticicumulans</taxon>
    </lineage>
</organism>
<dbReference type="InterPro" id="IPR018683">
    <property type="entry name" value="DUF2169"/>
</dbReference>
<feature type="region of interest" description="Disordered" evidence="1">
    <location>
        <begin position="147"/>
        <end position="184"/>
    </location>
</feature>
<gene>
    <name evidence="3" type="ORF">EV699_12410</name>
</gene>
<dbReference type="Proteomes" id="UP000295765">
    <property type="component" value="Unassembled WGS sequence"/>
</dbReference>
<dbReference type="Pfam" id="PF09937">
    <property type="entry name" value="DUF2169"/>
    <property type="match status" value="1"/>
</dbReference>
<evidence type="ECO:0000313" key="3">
    <source>
        <dbReference type="EMBL" id="TCO78093.1"/>
    </source>
</evidence>
<evidence type="ECO:0000313" key="4">
    <source>
        <dbReference type="Proteomes" id="UP000295765"/>
    </source>
</evidence>
<reference evidence="3 4" key="1">
    <citation type="submission" date="2019-03" db="EMBL/GenBank/DDBJ databases">
        <title>Genomic Encyclopedia of Type Strains, Phase IV (KMG-IV): sequencing the most valuable type-strain genomes for metagenomic binning, comparative biology and taxonomic classification.</title>
        <authorList>
            <person name="Goeker M."/>
        </authorList>
    </citation>
    <scope>NUCLEOTIDE SEQUENCE [LARGE SCALE GENOMIC DNA]</scope>
    <source>
        <strain evidence="3 4">DSM 25287</strain>
    </source>
</reference>
<dbReference type="EMBL" id="SLWY01000024">
    <property type="protein sequence ID" value="TCO78093.1"/>
    <property type="molecule type" value="Genomic_DNA"/>
</dbReference>
<dbReference type="AlphaFoldDB" id="A0A4R2KW53"/>
<protein>
    <recommendedName>
        <fullName evidence="2">DUF2169 domain-containing protein</fullName>
    </recommendedName>
</protein>
<name>A0A4R2KW53_9GAMM</name>
<accession>A0A4R2KW53</accession>
<feature type="compositionally biased region" description="Basic and acidic residues" evidence="1">
    <location>
        <begin position="149"/>
        <end position="158"/>
    </location>
</feature>
<evidence type="ECO:0000256" key="1">
    <source>
        <dbReference type="SAM" id="MobiDB-lite"/>
    </source>
</evidence>
<evidence type="ECO:0000259" key="2">
    <source>
        <dbReference type="Pfam" id="PF09937"/>
    </source>
</evidence>
<feature type="domain" description="DUF2169" evidence="2">
    <location>
        <begin position="22"/>
        <end position="313"/>
    </location>
</feature>
<dbReference type="RefSeq" id="WP_132545243.1">
    <property type="nucleotide sequence ID" value="NZ_SLWY01000024.1"/>
</dbReference>
<sequence length="341" mass="36631">MLQLRNHTPFAAAIAVFPNPAGIECVYLTVKASFRLGPQGPELLPKPVPLLAADVYWGDPATSGLRAAADFTLTKPATDIMLLGHAVAARPVRVLDVGLRVGPVARTLRVFGERRWEGAGDGARISAPEPFERLPLRWELAFGGIAAADEGKPPESEPRNPVGRGLLAGPTLRNPDGRPLPNIEDPRALIARPQDRPPPAGVAPVAPAWLPRRAYAGTYDAAWQATRAPYLPLDFDPRFLNVAAPELVAPAYLQGGEPVELSGVTAEAPLRFKLPVCTLATVFHFAGREIPQPAALDTVVLEPDLARLQLVWRACQPVDKHALRLSEVHVRCAEYGHGGEG</sequence>
<proteinExistence type="predicted"/>
<dbReference type="OrthoDB" id="5290767at2"/>
<keyword evidence="4" id="KW-1185">Reference proteome</keyword>
<comment type="caution">
    <text evidence="3">The sequence shown here is derived from an EMBL/GenBank/DDBJ whole genome shotgun (WGS) entry which is preliminary data.</text>
</comment>